<dbReference type="AlphaFoldDB" id="A0A8H3F9T0"/>
<protein>
    <submittedName>
        <fullName evidence="1">Uncharacterized protein</fullName>
    </submittedName>
</protein>
<name>A0A8H3F9T0_9LECA</name>
<comment type="caution">
    <text evidence="1">The sequence shown here is derived from an EMBL/GenBank/DDBJ whole genome shotgun (WGS) entry which is preliminary data.</text>
</comment>
<dbReference type="InterPro" id="IPR027796">
    <property type="entry name" value="OTT_1508_deam-like"/>
</dbReference>
<reference evidence="1" key="1">
    <citation type="submission" date="2021-03" db="EMBL/GenBank/DDBJ databases">
        <authorList>
            <person name="Tagirdzhanova G."/>
        </authorList>
    </citation>
    <scope>NUCLEOTIDE SEQUENCE</scope>
</reference>
<dbReference type="OrthoDB" id="5395290at2759"/>
<evidence type="ECO:0000313" key="2">
    <source>
        <dbReference type="Proteomes" id="UP000664203"/>
    </source>
</evidence>
<dbReference type="Proteomes" id="UP000664203">
    <property type="component" value="Unassembled WGS sequence"/>
</dbReference>
<dbReference type="Pfam" id="PF14441">
    <property type="entry name" value="OTT_1508_deam"/>
    <property type="match status" value="1"/>
</dbReference>
<organism evidence="1 2">
    <name type="scientific">Alectoria fallacina</name>
    <dbReference type="NCBI Taxonomy" id="1903189"/>
    <lineage>
        <taxon>Eukaryota</taxon>
        <taxon>Fungi</taxon>
        <taxon>Dikarya</taxon>
        <taxon>Ascomycota</taxon>
        <taxon>Pezizomycotina</taxon>
        <taxon>Lecanoromycetes</taxon>
        <taxon>OSLEUM clade</taxon>
        <taxon>Lecanoromycetidae</taxon>
        <taxon>Lecanorales</taxon>
        <taxon>Lecanorineae</taxon>
        <taxon>Parmeliaceae</taxon>
        <taxon>Alectoria</taxon>
    </lineage>
</organism>
<gene>
    <name evidence="1" type="ORF">ALECFALPRED_002004</name>
</gene>
<accession>A0A8H3F9T0</accession>
<sequence>MASRINQTGLKNEELQKLLQNLIRGLSFVNFHSNKADDSSTFRRGSKGVRKLVTMLDDLALLITFKAKNGEAKNAETKATLSETVYMDKLIQMFRQREEIPVVMAHIVQHCHHKVCTRLRRVAAAFKINVHGTSNIFGIEQDSADHQHLEANLREKGYLLPTSTLIEALDRFVVRASNAMPNTPVDDLLPVMAFAFGLMTEEEIPRELIKDKVVRRIRKVSDYYRTCGAMRALIEKRQGHEINHLQIFPNPSAERSISVSGYAVDALNEWTSVFPQPPIPNVAAIKDSCGDAKTMDTGRAGDVLTRCTQHCELTVALYLLQRRIDEGISAKRSYGIGCSEASCVWCDSYLRMLNSFGPSGATVVYHGFHGQRTPGWLLPKALPGYESVNDHVLDDIGAEVDTIFAQVHERLRESDFPGVAGGVFSGDEALKKSKIDKGLSL</sequence>
<proteinExistence type="predicted"/>
<keyword evidence="2" id="KW-1185">Reference proteome</keyword>
<evidence type="ECO:0000313" key="1">
    <source>
        <dbReference type="EMBL" id="CAF9922046.1"/>
    </source>
</evidence>
<dbReference type="EMBL" id="CAJPDR010000151">
    <property type="protein sequence ID" value="CAF9922046.1"/>
    <property type="molecule type" value="Genomic_DNA"/>
</dbReference>